<dbReference type="AlphaFoldDB" id="A0A6N7QR54"/>
<feature type="coiled-coil region" evidence="1">
    <location>
        <begin position="592"/>
        <end position="626"/>
    </location>
</feature>
<dbReference type="EMBL" id="WJPP01000004">
    <property type="protein sequence ID" value="MRH78896.1"/>
    <property type="molecule type" value="Genomic_DNA"/>
</dbReference>
<dbReference type="SUPFAM" id="SSF52540">
    <property type="entry name" value="P-loop containing nucleoside triphosphate hydrolases"/>
    <property type="match status" value="1"/>
</dbReference>
<dbReference type="RefSeq" id="WP_153719911.1">
    <property type="nucleotide sequence ID" value="NZ_WJPP01000004.1"/>
</dbReference>
<name>A0A6N7QR54_9GAMM</name>
<evidence type="ECO:0008006" key="5">
    <source>
        <dbReference type="Google" id="ProtNLM"/>
    </source>
</evidence>
<reference evidence="3 4" key="1">
    <citation type="submission" date="2019-11" db="EMBL/GenBank/DDBJ databases">
        <authorList>
            <person name="Zhang X.Y."/>
        </authorList>
    </citation>
    <scope>NUCLEOTIDE SEQUENCE [LARGE SCALE GENOMIC DNA]</scope>
    <source>
        <strain evidence="3 4">C176</strain>
    </source>
</reference>
<gene>
    <name evidence="3" type="ORF">GH984_09260</name>
</gene>
<protein>
    <recommendedName>
        <fullName evidence="5">AAA family ATPase</fullName>
    </recommendedName>
</protein>
<evidence type="ECO:0000313" key="4">
    <source>
        <dbReference type="Proteomes" id="UP000433788"/>
    </source>
</evidence>
<keyword evidence="2" id="KW-0472">Membrane</keyword>
<proteinExistence type="predicted"/>
<dbReference type="PANTHER" id="PTHR41259">
    <property type="entry name" value="DOUBLE-STRAND BREAK REPAIR RAD50 ATPASE, PUTATIVE-RELATED"/>
    <property type="match status" value="1"/>
</dbReference>
<evidence type="ECO:0000256" key="2">
    <source>
        <dbReference type="SAM" id="Phobius"/>
    </source>
</evidence>
<dbReference type="InterPro" id="IPR027417">
    <property type="entry name" value="P-loop_NTPase"/>
</dbReference>
<dbReference type="Gene3D" id="3.40.50.300">
    <property type="entry name" value="P-loop containing nucleotide triphosphate hydrolases"/>
    <property type="match status" value="2"/>
</dbReference>
<keyword evidence="2" id="KW-1133">Transmembrane helix</keyword>
<keyword evidence="4" id="KW-1185">Reference proteome</keyword>
<keyword evidence="1" id="KW-0175">Coiled coil</keyword>
<feature type="coiled-coil region" evidence="1">
    <location>
        <begin position="158"/>
        <end position="270"/>
    </location>
</feature>
<evidence type="ECO:0000256" key="1">
    <source>
        <dbReference type="SAM" id="Coils"/>
    </source>
</evidence>
<comment type="caution">
    <text evidence="3">The sequence shown here is derived from an EMBL/GenBank/DDBJ whole genome shotgun (WGS) entry which is preliminary data.</text>
</comment>
<keyword evidence="2" id="KW-0812">Transmembrane</keyword>
<feature type="coiled-coil region" evidence="1">
    <location>
        <begin position="430"/>
        <end position="464"/>
    </location>
</feature>
<evidence type="ECO:0000313" key="3">
    <source>
        <dbReference type="EMBL" id="MRH78896.1"/>
    </source>
</evidence>
<feature type="transmembrane region" description="Helical" evidence="2">
    <location>
        <begin position="375"/>
        <end position="393"/>
    </location>
</feature>
<accession>A0A6N7QR54</accession>
<dbReference type="PANTHER" id="PTHR41259:SF1">
    <property type="entry name" value="DOUBLE-STRAND BREAK REPAIR RAD50 ATPASE, PUTATIVE-RELATED"/>
    <property type="match status" value="1"/>
</dbReference>
<organism evidence="3 4">
    <name type="scientific">Spiribacter salilacus</name>
    <dbReference type="NCBI Taxonomy" id="2664894"/>
    <lineage>
        <taxon>Bacteria</taxon>
        <taxon>Pseudomonadati</taxon>
        <taxon>Pseudomonadota</taxon>
        <taxon>Gammaproteobacteria</taxon>
        <taxon>Chromatiales</taxon>
        <taxon>Ectothiorhodospiraceae</taxon>
        <taxon>Spiribacter</taxon>
    </lineage>
</organism>
<sequence length="1033" mass="114114">MELISLKITSLPGIAKPIEQNFEPGANFVIGPNAIGKSSLARALFFLLGNKKASDPPGLVLEARLREGDTEWLVERHASSIQWYLNGAIVEPPPLPSQEALRCYWLTAESLLPPRDADHEALHQRFREALAGGINFTQVKQHAKLEGITFPRGELNQWKAAQQKRRDLEHSYQQLQTQRKQLPQLEAKLSEAVKAANQVNRLNKALLLLQARRERLKQQQVIAGYDPRLAKLRGDEPTQAQKLVEDRKHIDQKLARLKQEQKTIQAALNETGLSHARPDPSELEAWKQSLRQIQTHRHALESAQGRLQSARDHIEHLQTQLAGDDVSAAPIISPALISQLEHAQPAQASNRWMVGLIGLGGGGSLLLGIALSNVFVLLAGTATLAGLGGLILLRSTGSKKAAKPAASINALLKTHHLSNAPYQDRGVVRWLELARDLDAAEKQAAEAQAECTSKENKISELNAALTDFLAQWHAVPSGENDTSLEAALDSLTARTSKAREQLGSLTLIQARIEDAQTQADAQDAAEAQWEALTQLDPHASAQIQALHEDHQAYQHATAQLRDYEVTEKERQRELTDQPQLIAWVEADDQAAIETALSEQTRLAESAEALQQQRSELKAEINQALGSTALSEAIAEEATIKASLEDTLTEHRMVKAGEWLLAKVEKNYQQAHEPQLAKMAKARFEAFTHGNWSLAFSENHEVVAKDLVHNKQRTLDALSSATRMQLLLAARIAWAQDQERLTRPLPFILDEALGNSDPQRFSAAVKSLEQLTSAENRQVIYLSARPEDLSLWQASAESSPHIIDLGTARTANAQPESYVVPNLSPSITAPDNQSAADYAAQLGIPGINPIDSPNGIHLFHLLRDDLPNLYTVMTDWSLRYWGPAEHWIETRKGATSEPLPTWAQTLQRRGEIAQRWQKLAQQGRGKPVNQAVLENCEAVSSTMLPRVTKVAEDCHGNAAQLIEKLNNKAVTGFRQDKIKDLEQELIQSGHLDPNPILEDEAIIQQLLATLGHRLPPEEIQTVAGWLNAARISQA</sequence>
<feature type="transmembrane region" description="Helical" evidence="2">
    <location>
        <begin position="352"/>
        <end position="369"/>
    </location>
</feature>
<dbReference type="Proteomes" id="UP000433788">
    <property type="component" value="Unassembled WGS sequence"/>
</dbReference>